<dbReference type="OrthoDB" id="1460397at2759"/>
<dbReference type="Proteomes" id="UP000257109">
    <property type="component" value="Unassembled WGS sequence"/>
</dbReference>
<sequence>MYFDASLTNFLALVGSLGSWSSLKYSKSGLIHIGMVVFVDRDKNRDKAVILLASCWTSFTIWRTLSKALQCSLVVVDLTTISSTYPSTPESWEHLSQAEVESISAKIRKYVIQVENLKSTKYILPANCRGSDCVNPRYGNGQTFDDCRKNLRLIWSIILESETESVRNRVSLSLRLAETVSDSPLPRANRLSLCRERVDILHKTQDRLRLGQARPYSLAAYYRRSPIRVSQWHYPHQLSSSEATSALDAMSLLEKRVTQATQGSKIGKPKSVRGDRLGFQRTLVDLILNAQATGELGQMENNDRILKELATPNMVYQPWRRPPQALGIPRGLLYNEAAGDTRGLHQNEGLSMMDISMIDVASEGALMDKTPAAARHLISNMASNTQQFGIRGPSQSRMVNEIGAASNQRLENQLTKLTSLVRQLAVGQHQPAMAA</sequence>
<organism evidence="1 2">
    <name type="scientific">Mucuna pruriens</name>
    <name type="common">Velvet bean</name>
    <name type="synonym">Dolichos pruriens</name>
    <dbReference type="NCBI Taxonomy" id="157652"/>
    <lineage>
        <taxon>Eukaryota</taxon>
        <taxon>Viridiplantae</taxon>
        <taxon>Streptophyta</taxon>
        <taxon>Embryophyta</taxon>
        <taxon>Tracheophyta</taxon>
        <taxon>Spermatophyta</taxon>
        <taxon>Magnoliopsida</taxon>
        <taxon>eudicotyledons</taxon>
        <taxon>Gunneridae</taxon>
        <taxon>Pentapetalae</taxon>
        <taxon>rosids</taxon>
        <taxon>fabids</taxon>
        <taxon>Fabales</taxon>
        <taxon>Fabaceae</taxon>
        <taxon>Papilionoideae</taxon>
        <taxon>50 kb inversion clade</taxon>
        <taxon>NPAAA clade</taxon>
        <taxon>indigoferoid/millettioid clade</taxon>
        <taxon>Phaseoleae</taxon>
        <taxon>Mucuna</taxon>
    </lineage>
</organism>
<feature type="non-terminal residue" evidence="1">
    <location>
        <position position="1"/>
    </location>
</feature>
<dbReference type="EMBL" id="QJKJ01001203">
    <property type="protein sequence ID" value="RDY08813.1"/>
    <property type="molecule type" value="Genomic_DNA"/>
</dbReference>
<protein>
    <submittedName>
        <fullName evidence="1">Uncharacterized protein</fullName>
    </submittedName>
</protein>
<keyword evidence="2" id="KW-1185">Reference proteome</keyword>
<gene>
    <name evidence="1" type="ORF">CR513_06916</name>
</gene>
<evidence type="ECO:0000313" key="1">
    <source>
        <dbReference type="EMBL" id="RDY08813.1"/>
    </source>
</evidence>
<comment type="caution">
    <text evidence="1">The sequence shown here is derived from an EMBL/GenBank/DDBJ whole genome shotgun (WGS) entry which is preliminary data.</text>
</comment>
<dbReference type="AlphaFoldDB" id="A0A371I1B5"/>
<evidence type="ECO:0000313" key="2">
    <source>
        <dbReference type="Proteomes" id="UP000257109"/>
    </source>
</evidence>
<reference evidence="1" key="1">
    <citation type="submission" date="2018-05" db="EMBL/GenBank/DDBJ databases">
        <title>Draft genome of Mucuna pruriens seed.</title>
        <authorList>
            <person name="Nnadi N.E."/>
            <person name="Vos R."/>
            <person name="Hasami M.H."/>
            <person name="Devisetty U.K."/>
            <person name="Aguiy J.C."/>
        </authorList>
    </citation>
    <scope>NUCLEOTIDE SEQUENCE [LARGE SCALE GENOMIC DNA]</scope>
    <source>
        <strain evidence="1">JCA_2017</strain>
    </source>
</reference>
<name>A0A371I1B5_MUCPR</name>
<proteinExistence type="predicted"/>
<accession>A0A371I1B5</accession>